<protein>
    <recommendedName>
        <fullName evidence="2">DNA2/NAM7 helicase helicase domain-containing protein</fullName>
    </recommendedName>
</protein>
<dbReference type="AlphaFoldDB" id="X6NXR0"/>
<evidence type="ECO:0000313" key="3">
    <source>
        <dbReference type="EMBL" id="ETO30062.1"/>
    </source>
</evidence>
<dbReference type="InterPro" id="IPR041677">
    <property type="entry name" value="DNA2/NAM7_AAA_11"/>
</dbReference>
<dbReference type="GO" id="GO:0004386">
    <property type="term" value="F:helicase activity"/>
    <property type="evidence" value="ECO:0007669"/>
    <property type="project" value="InterPro"/>
</dbReference>
<feature type="region of interest" description="Disordered" evidence="1">
    <location>
        <begin position="87"/>
        <end position="142"/>
    </location>
</feature>
<feature type="domain" description="DNA2/NAM7 helicase helicase" evidence="2">
    <location>
        <begin position="272"/>
        <end position="312"/>
    </location>
</feature>
<dbReference type="Pfam" id="PF13086">
    <property type="entry name" value="AAA_11"/>
    <property type="match status" value="1"/>
</dbReference>
<reference evidence="3 4" key="1">
    <citation type="journal article" date="2013" name="Curr. Biol.">
        <title>The Genome of the Foraminiferan Reticulomyxa filosa.</title>
        <authorList>
            <person name="Glockner G."/>
            <person name="Hulsmann N."/>
            <person name="Schleicher M."/>
            <person name="Noegel A.A."/>
            <person name="Eichinger L."/>
            <person name="Gallinger C."/>
            <person name="Pawlowski J."/>
            <person name="Sierra R."/>
            <person name="Euteneuer U."/>
            <person name="Pillet L."/>
            <person name="Moustafa A."/>
            <person name="Platzer M."/>
            <person name="Groth M."/>
            <person name="Szafranski K."/>
            <person name="Schliwa M."/>
        </authorList>
    </citation>
    <scope>NUCLEOTIDE SEQUENCE [LARGE SCALE GENOMIC DNA]</scope>
</reference>
<dbReference type="EMBL" id="ASPP01005695">
    <property type="protein sequence ID" value="ETO30062.1"/>
    <property type="molecule type" value="Genomic_DNA"/>
</dbReference>
<evidence type="ECO:0000313" key="4">
    <source>
        <dbReference type="Proteomes" id="UP000023152"/>
    </source>
</evidence>
<feature type="compositionally biased region" description="Low complexity" evidence="1">
    <location>
        <begin position="96"/>
        <end position="137"/>
    </location>
</feature>
<sequence length="319" mass="35983">MTNVDPSVLQHASKNDLALIIYEKDHRTYHTALQLPPNHVLAVVEKISLFKQNKKKKRGCLIRMNIRVLLSVGQSKLKELAKCFENTETDTSGGENKNMNVDKNSNNNNNSNGNNNNYSDNKNYNNSNNNNSNNNSNETLKGCNSAEMQANDDNEWLQHYLAKKRSRKNAIVGTREFVGIMFLENVQNRLREFRAVCNIHRMTLKNVILNCKEVMSQQLYCSQKPDVTVPLAANCTDTVGLKLSHSNKATMQSSWVWTMVPDSIKDRLGRYLNPSQCLAVEKTCQHKGITLLQGPPGTGKTRTVLHLMNAIHVSRTNAL</sequence>
<organism evidence="3 4">
    <name type="scientific">Reticulomyxa filosa</name>
    <dbReference type="NCBI Taxonomy" id="46433"/>
    <lineage>
        <taxon>Eukaryota</taxon>
        <taxon>Sar</taxon>
        <taxon>Rhizaria</taxon>
        <taxon>Retaria</taxon>
        <taxon>Foraminifera</taxon>
        <taxon>Monothalamids</taxon>
        <taxon>Reticulomyxidae</taxon>
        <taxon>Reticulomyxa</taxon>
    </lineage>
</organism>
<gene>
    <name evidence="3" type="ORF">RFI_07058</name>
</gene>
<keyword evidence="4" id="KW-1185">Reference proteome</keyword>
<evidence type="ECO:0000259" key="2">
    <source>
        <dbReference type="Pfam" id="PF13086"/>
    </source>
</evidence>
<evidence type="ECO:0000256" key="1">
    <source>
        <dbReference type="SAM" id="MobiDB-lite"/>
    </source>
</evidence>
<dbReference type="Gene3D" id="3.40.50.300">
    <property type="entry name" value="P-loop containing nucleotide triphosphate hydrolases"/>
    <property type="match status" value="1"/>
</dbReference>
<dbReference type="Proteomes" id="UP000023152">
    <property type="component" value="Unassembled WGS sequence"/>
</dbReference>
<dbReference type="InterPro" id="IPR045055">
    <property type="entry name" value="DNA2/NAM7-like"/>
</dbReference>
<dbReference type="PANTHER" id="PTHR10887:SF495">
    <property type="entry name" value="HELICASE SENATAXIN ISOFORM X1-RELATED"/>
    <property type="match status" value="1"/>
</dbReference>
<comment type="caution">
    <text evidence="3">The sequence shown here is derived from an EMBL/GenBank/DDBJ whole genome shotgun (WGS) entry which is preliminary data.</text>
</comment>
<dbReference type="PANTHER" id="PTHR10887">
    <property type="entry name" value="DNA2/NAM7 HELICASE FAMILY"/>
    <property type="match status" value="1"/>
</dbReference>
<dbReference type="SUPFAM" id="SSF52540">
    <property type="entry name" value="P-loop containing nucleoside triphosphate hydrolases"/>
    <property type="match status" value="1"/>
</dbReference>
<accession>X6NXR0</accession>
<name>X6NXR0_RETFI</name>
<dbReference type="InterPro" id="IPR027417">
    <property type="entry name" value="P-loop_NTPase"/>
</dbReference>
<proteinExistence type="predicted"/>